<dbReference type="SUPFAM" id="SSF53955">
    <property type="entry name" value="Lysozyme-like"/>
    <property type="match status" value="1"/>
</dbReference>
<evidence type="ECO:0000256" key="3">
    <source>
        <dbReference type="SAM" id="MobiDB-lite"/>
    </source>
</evidence>
<keyword evidence="2" id="KW-0081">Bacteriolytic enzyme</keyword>
<feature type="region of interest" description="Disordered" evidence="3">
    <location>
        <begin position="233"/>
        <end position="258"/>
    </location>
</feature>
<keyword evidence="1" id="KW-0929">Antimicrobial</keyword>
<sequence length="282" mass="30454">MTFNAPLEGVVNWLYCDRRGWVSTGIGNKMDETAQEMSAPSEQERAASLRLANEVVWTHGDGGPTATEDDVALGWDAVKSRLDLAAHGHLAYEDLSDLRLSRDEIDSLVLRKLDAMESVLVGRSEFAAFADWPANAQLATLSTCWALGPMFRFPKFQTHAAAADWSGCAEECAFGPHEGTIVIRNALDREHFLLAERVTAEGLPFESIAMDLTTVFGVQGALIALGYQPGSQDGADGQRTQAATSKFEADQGLQPTGSTTDRAFLDALVSRLAESGFNPLTT</sequence>
<dbReference type="GO" id="GO:0003796">
    <property type="term" value="F:lysozyme activity"/>
    <property type="evidence" value="ECO:0007669"/>
    <property type="project" value="InterPro"/>
</dbReference>
<reference evidence="5 6" key="1">
    <citation type="submission" date="2020-02" db="EMBL/GenBank/DDBJ databases">
        <title>Whole-genome analyses of novel actinobacteria.</title>
        <authorList>
            <person name="Sahin N."/>
        </authorList>
    </citation>
    <scope>NUCLEOTIDE SEQUENCE [LARGE SCALE GENOMIC DNA]</scope>
    <source>
        <strain evidence="5 6">KC13</strain>
    </source>
</reference>
<dbReference type="Proteomes" id="UP000483261">
    <property type="component" value="Unassembled WGS sequence"/>
</dbReference>
<evidence type="ECO:0000256" key="1">
    <source>
        <dbReference type="ARBA" id="ARBA00022529"/>
    </source>
</evidence>
<dbReference type="SUPFAM" id="SSF47090">
    <property type="entry name" value="PGBD-like"/>
    <property type="match status" value="1"/>
</dbReference>
<comment type="caution">
    <text evidence="5">The sequence shown here is derived from an EMBL/GenBank/DDBJ whole genome shotgun (WGS) entry which is preliminary data.</text>
</comment>
<keyword evidence="6" id="KW-1185">Reference proteome</keyword>
<feature type="domain" description="Peptidoglycan binding-like" evidence="4">
    <location>
        <begin position="218"/>
        <end position="258"/>
    </location>
</feature>
<evidence type="ECO:0000313" key="5">
    <source>
        <dbReference type="EMBL" id="NGN95582.1"/>
    </source>
</evidence>
<dbReference type="GO" id="GO:0042742">
    <property type="term" value="P:defense response to bacterium"/>
    <property type="evidence" value="ECO:0007669"/>
    <property type="project" value="UniProtKB-KW"/>
</dbReference>
<dbReference type="InterPro" id="IPR023346">
    <property type="entry name" value="Lysozyme-like_dom_sf"/>
</dbReference>
<dbReference type="EMBL" id="JAALAA010000026">
    <property type="protein sequence ID" value="NGN95582.1"/>
    <property type="molecule type" value="Genomic_DNA"/>
</dbReference>
<dbReference type="Gene3D" id="1.10.530.40">
    <property type="match status" value="1"/>
</dbReference>
<dbReference type="RefSeq" id="WP_165113487.1">
    <property type="nucleotide sequence ID" value="NZ_JAALAA010000026.1"/>
</dbReference>
<gene>
    <name evidence="5" type="ORF">G5C66_22955</name>
</gene>
<dbReference type="InterPro" id="IPR036366">
    <property type="entry name" value="PGBDSf"/>
</dbReference>
<name>A0A6M1R7G6_9ACTN</name>
<dbReference type="GO" id="GO:0031640">
    <property type="term" value="P:killing of cells of another organism"/>
    <property type="evidence" value="ECO:0007669"/>
    <property type="project" value="UniProtKB-KW"/>
</dbReference>
<dbReference type="Pfam" id="PF01471">
    <property type="entry name" value="PG_binding_1"/>
    <property type="match status" value="1"/>
</dbReference>
<protein>
    <recommendedName>
        <fullName evidence="4">Peptidoglycan binding-like domain-containing protein</fullName>
    </recommendedName>
</protein>
<proteinExistence type="predicted"/>
<dbReference type="InterPro" id="IPR023347">
    <property type="entry name" value="Lysozyme_dom_sf"/>
</dbReference>
<dbReference type="InterPro" id="IPR036365">
    <property type="entry name" value="PGBD-like_sf"/>
</dbReference>
<evidence type="ECO:0000259" key="4">
    <source>
        <dbReference type="Pfam" id="PF01471"/>
    </source>
</evidence>
<evidence type="ECO:0000313" key="6">
    <source>
        <dbReference type="Proteomes" id="UP000483261"/>
    </source>
</evidence>
<dbReference type="Gene3D" id="1.10.101.10">
    <property type="entry name" value="PGBD-like superfamily/PGBD"/>
    <property type="match status" value="1"/>
</dbReference>
<dbReference type="AlphaFoldDB" id="A0A6M1R7G6"/>
<accession>A0A6M1R7G6</accession>
<dbReference type="InterPro" id="IPR002477">
    <property type="entry name" value="Peptidoglycan-bd-like"/>
</dbReference>
<evidence type="ECO:0000256" key="2">
    <source>
        <dbReference type="ARBA" id="ARBA00022638"/>
    </source>
</evidence>
<organism evidence="5 6">
    <name type="scientific">Nocardioides turkmenicus</name>
    <dbReference type="NCBI Taxonomy" id="2711220"/>
    <lineage>
        <taxon>Bacteria</taxon>
        <taxon>Bacillati</taxon>
        <taxon>Actinomycetota</taxon>
        <taxon>Actinomycetes</taxon>
        <taxon>Propionibacteriales</taxon>
        <taxon>Nocardioidaceae</taxon>
        <taxon>Nocardioides</taxon>
    </lineage>
</organism>